<dbReference type="Pfam" id="PF13307">
    <property type="entry name" value="Helicase_C_2"/>
    <property type="match status" value="1"/>
</dbReference>
<dbReference type="Pfam" id="PF06733">
    <property type="entry name" value="DEAD_2"/>
    <property type="match status" value="1"/>
</dbReference>
<keyword evidence="7" id="KW-0408">Iron</keyword>
<dbReference type="SUPFAM" id="SSF52540">
    <property type="entry name" value="P-loop containing nucleoside triphosphate hydrolases"/>
    <property type="match status" value="2"/>
</dbReference>
<keyword evidence="9" id="KW-0238">DNA-binding</keyword>
<accession>A0A1J4JRX1</accession>
<keyword evidence="12" id="KW-0175">Coiled coil</keyword>
<keyword evidence="4" id="KW-0378">Hydrolase</keyword>
<evidence type="ECO:0000256" key="11">
    <source>
        <dbReference type="ARBA" id="ARBA00023242"/>
    </source>
</evidence>
<dbReference type="InterPro" id="IPR013020">
    <property type="entry name" value="Rad3/Chl1-like"/>
</dbReference>
<evidence type="ECO:0000256" key="4">
    <source>
        <dbReference type="ARBA" id="ARBA00022801"/>
    </source>
</evidence>
<dbReference type="InterPro" id="IPR027417">
    <property type="entry name" value="P-loop_NTPase"/>
</dbReference>
<dbReference type="GO" id="GO:0046872">
    <property type="term" value="F:metal ion binding"/>
    <property type="evidence" value="ECO:0007669"/>
    <property type="project" value="UniProtKB-KW"/>
</dbReference>
<dbReference type="CDD" id="cd18788">
    <property type="entry name" value="SF2_C_XPD"/>
    <property type="match status" value="1"/>
</dbReference>
<dbReference type="NCBIfam" id="TIGR00604">
    <property type="entry name" value="rad3"/>
    <property type="match status" value="1"/>
</dbReference>
<dbReference type="GO" id="GO:0005634">
    <property type="term" value="C:nucleus"/>
    <property type="evidence" value="ECO:0007669"/>
    <property type="project" value="UniProtKB-SubCell"/>
</dbReference>
<dbReference type="SMART" id="SM00491">
    <property type="entry name" value="HELICc2"/>
    <property type="match status" value="1"/>
</dbReference>
<keyword evidence="11" id="KW-0539">Nucleus</keyword>
<dbReference type="SMART" id="SM00488">
    <property type="entry name" value="DEXDc2"/>
    <property type="match status" value="1"/>
</dbReference>
<evidence type="ECO:0000256" key="10">
    <source>
        <dbReference type="ARBA" id="ARBA00023235"/>
    </source>
</evidence>
<keyword evidence="10" id="KW-0413">Isomerase</keyword>
<protein>
    <submittedName>
        <fullName evidence="14">Helicase</fullName>
    </submittedName>
</protein>
<keyword evidence="6" id="KW-0067">ATP-binding</keyword>
<dbReference type="GO" id="GO:0003677">
    <property type="term" value="F:DNA binding"/>
    <property type="evidence" value="ECO:0007669"/>
    <property type="project" value="UniProtKB-KW"/>
</dbReference>
<dbReference type="GO" id="GO:0016818">
    <property type="term" value="F:hydrolase activity, acting on acid anhydrides, in phosphorus-containing anhydrides"/>
    <property type="evidence" value="ECO:0007669"/>
    <property type="project" value="InterPro"/>
</dbReference>
<evidence type="ECO:0000256" key="3">
    <source>
        <dbReference type="ARBA" id="ARBA00022741"/>
    </source>
</evidence>
<dbReference type="PANTHER" id="PTHR11472">
    <property type="entry name" value="DNA REPAIR DEAD HELICASE RAD3/XP-D SUBFAMILY MEMBER"/>
    <property type="match status" value="1"/>
</dbReference>
<evidence type="ECO:0000313" key="15">
    <source>
        <dbReference type="Proteomes" id="UP000179807"/>
    </source>
</evidence>
<keyword evidence="2" id="KW-0479">Metal-binding</keyword>
<sequence length="876" mass="100493">MRAKEKSQKKKSAPPRFLGIEVDFPYENPYQAQRALMSKAMVGFVKSQNAILESPTGTGKSLALLSSSLAYQDYMKATHPDAVKRGYIAYQESESQDTADQIIPQIWYTSRTHTQLKQLVSELKKLRYTPQMAILAAKRHTCVHSKVKNADDVERACQQIHQKLHQCPYGSNTPNNYIPNEFRKGSTDSKYSKYTIEDLKEFCIENIRCPYIISRNLVKQADLILAPYNYVIDGSIRNQMKINLRGSILIVKKKHNVESTCRDAATLNLTLDDIRRGCEWSVLTEGQQELYQSLVGPYRAINALFESFMDYVTSKRTKFESQRNNFYGDYIAEDNTELVLKNQFNLTTTYWPSLLNDYKLLCKIDKENNNTDSTRLPHEAFMTLLHNVFRPLQNVFINNGEVMRDFKIVYQYKKESDDKDMLRIICLNPAVVFRTIADTVHNVILTSGTLSPLSSFASELGVNFPNLLSATHVIEQEQVMAFAISNAPNGDILSSTYSNMKANGDKTYRNLADILKRLLPHIPDGVLLFLPSYSMLSNLRQCWTRTGEFSTIDKMKKIFIEEQRKKSNNTYENYKKQIKSEKKTLLIAVCRGKMSEGMDFTDNQARAVFAFGIPFPAINDADVALKKSYNDSTGKETKGNEWYEAQAYRSLFQAIGRCIRHKNDYGSIILIDERFGKVTDKFPKWVSKSFNITSNYDEITEKLKRFYGEMKIKFPMKAIEDEVTTESPFDLTCAACFEKLYESVLINPKSTNFQEYKGFLNVVDEKKGQFIYIMKDDDKKSAKVKEEEATWFGEPESIAYKRLRCPSCGKIIGVKIHASKYENKKKINNSWLLIDQLYANQIGRSSPLDKIVQKPKLMTLQTTTIGDSKQTTLNFL</sequence>
<proteinExistence type="predicted"/>
<dbReference type="RefSeq" id="XP_068353125.1">
    <property type="nucleotide sequence ID" value="XM_068509082.1"/>
</dbReference>
<dbReference type="GO" id="GO:0003678">
    <property type="term" value="F:DNA helicase activity"/>
    <property type="evidence" value="ECO:0007669"/>
    <property type="project" value="InterPro"/>
</dbReference>
<feature type="coiled-coil region" evidence="12">
    <location>
        <begin position="557"/>
        <end position="584"/>
    </location>
</feature>
<dbReference type="GO" id="GO:0051536">
    <property type="term" value="F:iron-sulfur cluster binding"/>
    <property type="evidence" value="ECO:0007669"/>
    <property type="project" value="UniProtKB-KW"/>
</dbReference>
<evidence type="ECO:0000313" key="14">
    <source>
        <dbReference type="EMBL" id="OHS99988.1"/>
    </source>
</evidence>
<dbReference type="InterPro" id="IPR010614">
    <property type="entry name" value="RAD3-like_helicase_DEAD"/>
</dbReference>
<feature type="domain" description="Helicase ATP-binding" evidence="13">
    <location>
        <begin position="19"/>
        <end position="302"/>
    </location>
</feature>
<evidence type="ECO:0000256" key="6">
    <source>
        <dbReference type="ARBA" id="ARBA00022840"/>
    </source>
</evidence>
<name>A0A1J4JRX1_9EUKA</name>
<dbReference type="InterPro" id="IPR045028">
    <property type="entry name" value="DinG/Rad3-like"/>
</dbReference>
<keyword evidence="3" id="KW-0547">Nucleotide-binding</keyword>
<dbReference type="OrthoDB" id="272481at2759"/>
<keyword evidence="8" id="KW-0411">Iron-sulfur</keyword>
<evidence type="ECO:0000256" key="5">
    <source>
        <dbReference type="ARBA" id="ARBA00022806"/>
    </source>
</evidence>
<dbReference type="InterPro" id="IPR006555">
    <property type="entry name" value="ATP-dep_Helicase_C"/>
</dbReference>
<evidence type="ECO:0000256" key="2">
    <source>
        <dbReference type="ARBA" id="ARBA00022723"/>
    </source>
</evidence>
<dbReference type="GO" id="GO:0006289">
    <property type="term" value="P:nucleotide-excision repair"/>
    <property type="evidence" value="ECO:0007669"/>
    <property type="project" value="TreeGrafter"/>
</dbReference>
<dbReference type="Proteomes" id="UP000179807">
    <property type="component" value="Unassembled WGS sequence"/>
</dbReference>
<evidence type="ECO:0000256" key="12">
    <source>
        <dbReference type="SAM" id="Coils"/>
    </source>
</evidence>
<dbReference type="GeneID" id="94843786"/>
<dbReference type="PANTHER" id="PTHR11472:SF47">
    <property type="entry name" value="FANCONI ANEMIA GROUP J PROTEIN"/>
    <property type="match status" value="1"/>
</dbReference>
<dbReference type="EMBL" id="MLAK01000977">
    <property type="protein sequence ID" value="OHS99988.1"/>
    <property type="molecule type" value="Genomic_DNA"/>
</dbReference>
<dbReference type="PROSITE" id="PS51193">
    <property type="entry name" value="HELICASE_ATP_BIND_2"/>
    <property type="match status" value="1"/>
</dbReference>
<gene>
    <name evidence="14" type="ORF">TRFO_33450</name>
</gene>
<dbReference type="InterPro" id="IPR006554">
    <property type="entry name" value="Helicase-like_DEXD_c2"/>
</dbReference>
<dbReference type="GO" id="GO:0005524">
    <property type="term" value="F:ATP binding"/>
    <property type="evidence" value="ECO:0007669"/>
    <property type="project" value="UniProtKB-KW"/>
</dbReference>
<evidence type="ECO:0000259" key="13">
    <source>
        <dbReference type="PROSITE" id="PS51193"/>
    </source>
</evidence>
<dbReference type="AlphaFoldDB" id="A0A1J4JRX1"/>
<reference evidence="14" key="1">
    <citation type="submission" date="2016-10" db="EMBL/GenBank/DDBJ databases">
        <authorList>
            <person name="Benchimol M."/>
            <person name="Almeida L.G."/>
            <person name="Vasconcelos A.T."/>
            <person name="Perreira-Neves A."/>
            <person name="Rosa I.A."/>
            <person name="Tasca T."/>
            <person name="Bogo M.R."/>
            <person name="de Souza W."/>
        </authorList>
    </citation>
    <scope>NUCLEOTIDE SEQUENCE [LARGE SCALE GENOMIC DNA]</scope>
    <source>
        <strain evidence="14">K</strain>
    </source>
</reference>
<dbReference type="Gene3D" id="3.40.50.300">
    <property type="entry name" value="P-loop containing nucleotide triphosphate hydrolases"/>
    <property type="match status" value="2"/>
</dbReference>
<evidence type="ECO:0000256" key="1">
    <source>
        <dbReference type="ARBA" id="ARBA00004123"/>
    </source>
</evidence>
<comment type="caution">
    <text evidence="14">The sequence shown here is derived from an EMBL/GenBank/DDBJ whole genome shotgun (WGS) entry which is preliminary data.</text>
</comment>
<evidence type="ECO:0000256" key="7">
    <source>
        <dbReference type="ARBA" id="ARBA00023004"/>
    </source>
</evidence>
<evidence type="ECO:0000256" key="9">
    <source>
        <dbReference type="ARBA" id="ARBA00023125"/>
    </source>
</evidence>
<comment type="subcellular location">
    <subcellularLocation>
        <location evidence="1">Nucleus</location>
    </subcellularLocation>
</comment>
<dbReference type="GO" id="GO:1990918">
    <property type="term" value="P:double-strand break repair involved in meiotic recombination"/>
    <property type="evidence" value="ECO:0007669"/>
    <property type="project" value="TreeGrafter"/>
</dbReference>
<keyword evidence="15" id="KW-1185">Reference proteome</keyword>
<dbReference type="InterPro" id="IPR014013">
    <property type="entry name" value="Helic_SF1/SF2_ATP-bd_DinG/Rad3"/>
</dbReference>
<dbReference type="VEuPathDB" id="TrichDB:TRFO_33450"/>
<keyword evidence="5 14" id="KW-0347">Helicase</keyword>
<evidence type="ECO:0000256" key="8">
    <source>
        <dbReference type="ARBA" id="ARBA00023014"/>
    </source>
</evidence>
<dbReference type="FunFam" id="3.40.50.300:FF:001352">
    <property type="entry name" value="DNA repair helicase"/>
    <property type="match status" value="1"/>
</dbReference>
<organism evidence="14 15">
    <name type="scientific">Tritrichomonas foetus</name>
    <dbReference type="NCBI Taxonomy" id="1144522"/>
    <lineage>
        <taxon>Eukaryota</taxon>
        <taxon>Metamonada</taxon>
        <taxon>Parabasalia</taxon>
        <taxon>Tritrichomonadida</taxon>
        <taxon>Tritrichomonadidae</taxon>
        <taxon>Tritrichomonas</taxon>
    </lineage>
</organism>